<dbReference type="GO" id="GO:0043161">
    <property type="term" value="P:proteasome-mediated ubiquitin-dependent protein catabolic process"/>
    <property type="evidence" value="ECO:0007669"/>
    <property type="project" value="TreeGrafter"/>
</dbReference>
<feature type="region of interest" description="Disordered" evidence="4">
    <location>
        <begin position="443"/>
        <end position="503"/>
    </location>
</feature>
<name>A0A9P7FXU9_9AGAR</name>
<dbReference type="PANTHER" id="PTHR22838:SF0">
    <property type="entry name" value="WD REPEAT-CONTAINING PROTEIN 26"/>
    <property type="match status" value="1"/>
</dbReference>
<sequence length="824" mass="91935">MQAPFLADFADSIAPGATTPGNTRPSSSLSRRETILSLVEMLLQHNSDYGAGESLSIYISLRYSHKLQKKSSQSLRMTGTHHLPASVDEHLQVVGAEAFQKFEGQITNLDKELRNFANAARQLGSSVAILSSAFHLRERLAQLLVLYRQNAASLFPRKVTHAPRENAPEPDPKTKRRRRGRNPRVKGLPHVSRPKVNENLDPEFFPEQLEALAQDVATFVHCLNEFPEFTDEAVNVSIRSFERDLRYWASCLREYAGHFRYPSVQRYIHDLSVEMGEHIDSITSTLSMFIEVGVPIIRFAQKHGATNLLNLSTVATFFSAVTATTLQFSYELPHSATADSAGVTSTLTTVFTAFTSFGLAAVSTWFASERYIFLRHRGKIWLGDAITEYKTMILKLPGMQWLRRALRSIKSRIAHGCGVLRGLICNLFGITYAQSDLSDDTDDIEAGLPTSHADNVPPDINSNPYIRRRQSNLTIGSDSLRISLSPRSPPSTNFLPDSDEPPISHGKQLWQNALRSVRMRAAFSSPYGMTSLEPYRQRTNSSNTGTPVFPERKRTMAEEPLKALLRSRISALKPKLQQLEPTQDVAAHQALVRHLEFSPDGRYLATSSWDRTSMIFRVGDPLISHRILGHPKGFIGQIAWSPTGNMLLTKLPRAIKVWNAEDLNGNVLEQYDFGRMKLLDVAVTPDSVRLIGVGPLLESPTGLQPSKSRAEKRLVVYNMGTNQIENQTPVLNDVRDITLARSARSGIIALVSYENKTPPQLWKLDLVKDRDTPSIVTGRLTLRHTYMPKAQVDFAGRSYFGGRNNELVLCAGKGKSSRIPAISL</sequence>
<evidence type="ECO:0000313" key="5">
    <source>
        <dbReference type="EMBL" id="KAG5638343.1"/>
    </source>
</evidence>
<dbReference type="SUPFAM" id="SSF82171">
    <property type="entry name" value="DPP6 N-terminal domain-like"/>
    <property type="match status" value="1"/>
</dbReference>
<evidence type="ECO:0000256" key="1">
    <source>
        <dbReference type="ARBA" id="ARBA00022574"/>
    </source>
</evidence>
<dbReference type="SMART" id="SM00320">
    <property type="entry name" value="WD40"/>
    <property type="match status" value="2"/>
</dbReference>
<protein>
    <recommendedName>
        <fullName evidence="7">WD40 repeat-like protein</fullName>
    </recommendedName>
</protein>
<dbReference type="InterPro" id="IPR015943">
    <property type="entry name" value="WD40/YVTN_repeat-like_dom_sf"/>
</dbReference>
<dbReference type="PANTHER" id="PTHR22838">
    <property type="entry name" value="WD REPEAT PROTEIN 26-RELATED"/>
    <property type="match status" value="1"/>
</dbReference>
<evidence type="ECO:0008006" key="7">
    <source>
        <dbReference type="Google" id="ProtNLM"/>
    </source>
</evidence>
<dbReference type="Pfam" id="PF00400">
    <property type="entry name" value="WD40"/>
    <property type="match status" value="1"/>
</dbReference>
<gene>
    <name evidence="5" type="ORF">H0H81_000586</name>
</gene>
<comment type="caution">
    <text evidence="5">The sequence shown here is derived from an EMBL/GenBank/DDBJ whole genome shotgun (WGS) entry which is preliminary data.</text>
</comment>
<dbReference type="AlphaFoldDB" id="A0A9P7FXU9"/>
<dbReference type="Proteomes" id="UP000717328">
    <property type="component" value="Unassembled WGS sequence"/>
</dbReference>
<keyword evidence="6" id="KW-1185">Reference proteome</keyword>
<feature type="compositionally biased region" description="Low complexity" evidence="4">
    <location>
        <begin position="477"/>
        <end position="486"/>
    </location>
</feature>
<evidence type="ECO:0000256" key="2">
    <source>
        <dbReference type="ARBA" id="ARBA00022737"/>
    </source>
</evidence>
<feature type="compositionally biased region" description="Basic residues" evidence="4">
    <location>
        <begin position="174"/>
        <end position="184"/>
    </location>
</feature>
<reference evidence="5" key="2">
    <citation type="submission" date="2021-10" db="EMBL/GenBank/DDBJ databases">
        <title>Phylogenomics reveals ancestral predisposition of the termite-cultivated fungus Termitomyces towards a domesticated lifestyle.</title>
        <authorList>
            <person name="Auxier B."/>
            <person name="Grum-Grzhimaylo A."/>
            <person name="Cardenas M.E."/>
            <person name="Lodge J.D."/>
            <person name="Laessoe T."/>
            <person name="Pedersen O."/>
            <person name="Smith M.E."/>
            <person name="Kuyper T.W."/>
            <person name="Franco-Molano E.A."/>
            <person name="Baroni T.J."/>
            <person name="Aanen D.K."/>
        </authorList>
    </citation>
    <scope>NUCLEOTIDE SEQUENCE</scope>
    <source>
        <strain evidence="5">D49</strain>
    </source>
</reference>
<organism evidence="5 6">
    <name type="scientific">Sphagnurus paluster</name>
    <dbReference type="NCBI Taxonomy" id="117069"/>
    <lineage>
        <taxon>Eukaryota</taxon>
        <taxon>Fungi</taxon>
        <taxon>Dikarya</taxon>
        <taxon>Basidiomycota</taxon>
        <taxon>Agaricomycotina</taxon>
        <taxon>Agaricomycetes</taxon>
        <taxon>Agaricomycetidae</taxon>
        <taxon>Agaricales</taxon>
        <taxon>Tricholomatineae</taxon>
        <taxon>Lyophyllaceae</taxon>
        <taxon>Sphagnurus</taxon>
    </lineage>
</organism>
<dbReference type="OrthoDB" id="972532at2759"/>
<dbReference type="GO" id="GO:0034657">
    <property type="term" value="C:GID complex"/>
    <property type="evidence" value="ECO:0007669"/>
    <property type="project" value="TreeGrafter"/>
</dbReference>
<feature type="compositionally biased region" description="Basic and acidic residues" evidence="4">
    <location>
        <begin position="162"/>
        <end position="173"/>
    </location>
</feature>
<proteinExistence type="predicted"/>
<dbReference type="InterPro" id="IPR051350">
    <property type="entry name" value="WD_repeat-ST_regulator"/>
</dbReference>
<dbReference type="EMBL" id="JABCKI010005768">
    <property type="protein sequence ID" value="KAG5638343.1"/>
    <property type="molecule type" value="Genomic_DNA"/>
</dbReference>
<reference evidence="5" key="1">
    <citation type="submission" date="2021-02" db="EMBL/GenBank/DDBJ databases">
        <authorList>
            <person name="Nieuwenhuis M."/>
            <person name="Van De Peppel L.J.J."/>
        </authorList>
    </citation>
    <scope>NUCLEOTIDE SEQUENCE</scope>
    <source>
        <strain evidence="5">D49</strain>
    </source>
</reference>
<evidence type="ECO:0000256" key="4">
    <source>
        <dbReference type="SAM" id="MobiDB-lite"/>
    </source>
</evidence>
<evidence type="ECO:0000256" key="3">
    <source>
        <dbReference type="PROSITE-ProRule" id="PRU00221"/>
    </source>
</evidence>
<evidence type="ECO:0000313" key="6">
    <source>
        <dbReference type="Proteomes" id="UP000717328"/>
    </source>
</evidence>
<accession>A0A9P7FXU9</accession>
<keyword evidence="1 3" id="KW-0853">WD repeat</keyword>
<feature type="region of interest" description="Disordered" evidence="4">
    <location>
        <begin position="157"/>
        <end position="194"/>
    </location>
</feature>
<dbReference type="PROSITE" id="PS50082">
    <property type="entry name" value="WD_REPEATS_2"/>
    <property type="match status" value="1"/>
</dbReference>
<dbReference type="Gene3D" id="2.130.10.10">
    <property type="entry name" value="YVTN repeat-like/Quinoprotein amine dehydrogenase"/>
    <property type="match status" value="1"/>
</dbReference>
<dbReference type="InterPro" id="IPR001680">
    <property type="entry name" value="WD40_rpt"/>
</dbReference>
<feature type="repeat" description="WD" evidence="3">
    <location>
        <begin position="585"/>
        <end position="618"/>
    </location>
</feature>
<keyword evidence="2" id="KW-0677">Repeat</keyword>